<keyword evidence="11" id="KW-1185">Reference proteome</keyword>
<comment type="similarity">
    <text evidence="2 6">Belongs to the acyl-CoA dehydrogenase family.</text>
</comment>
<dbReference type="InterPro" id="IPR052161">
    <property type="entry name" value="Mycobact_Acyl-CoA_DH"/>
</dbReference>
<evidence type="ECO:0000259" key="7">
    <source>
        <dbReference type="Pfam" id="PF00441"/>
    </source>
</evidence>
<keyword evidence="5 6" id="KW-0560">Oxidoreductase</keyword>
<feature type="domain" description="Acyl-CoA dehydrogenase/oxidase C-terminal" evidence="7">
    <location>
        <begin position="285"/>
        <end position="434"/>
    </location>
</feature>
<dbReference type="KEGG" id="sace:GIY23_13150"/>
<dbReference type="InterPro" id="IPR006091">
    <property type="entry name" value="Acyl-CoA_Oxase/DH_mid-dom"/>
</dbReference>
<dbReference type="Gene3D" id="1.20.140.10">
    <property type="entry name" value="Butyryl-CoA Dehydrogenase, subunit A, domain 3"/>
    <property type="match status" value="1"/>
</dbReference>
<dbReference type="InterPro" id="IPR046373">
    <property type="entry name" value="Acyl-CoA_Oxase/DH_mid-dom_sf"/>
</dbReference>
<evidence type="ECO:0000256" key="5">
    <source>
        <dbReference type="ARBA" id="ARBA00023002"/>
    </source>
</evidence>
<dbReference type="FunFam" id="2.40.110.10:FF:000011">
    <property type="entry name" value="Acyl-CoA dehydrogenase FadE34"/>
    <property type="match status" value="1"/>
</dbReference>
<evidence type="ECO:0000259" key="8">
    <source>
        <dbReference type="Pfam" id="PF02770"/>
    </source>
</evidence>
<sequence length="442" mass="48576">MVSPSCRAIGAPPARRCGSFPILAEVSGTNKCLVGSRRSESRRSERGGQVDLTDSAAESAFRTQVREWLGDHLTGDFAEVRGLGGPGREHEAFDARLAWDRHLADHGWTCLGWPTEFGGRGASIQEQVIFHEEYAQANAPVRLSHIGEELLGPTVIAFGTPQQQQRFLPPIVTVRELWCQGYSEPGAGSDLANVSTRAERDGGEWVVHGQKVWTSHAHFADWCFVLARTDPAETRHHGLSYLLVPMQQPGIEVRPITQLTGTSEFNEVFFDGARADAHHVVGEVGDGWRVAMGTLGFERGIGTVDQQVVFRRELQGITDLARANGALEDPVLRDKIVRAWTGLEIMRFNVLRTLTGVANGTAGSEASIAKLYWARFHRGLGELAMEVAGADGLLTDGPPYELDEHQRLFLFTRADTIYGGSDEIQRNIIAERVLGLPKEVRP</sequence>
<gene>
    <name evidence="10" type="ORF">GIY23_13150</name>
</gene>
<evidence type="ECO:0000256" key="4">
    <source>
        <dbReference type="ARBA" id="ARBA00022827"/>
    </source>
</evidence>
<keyword evidence="3 6" id="KW-0285">Flavoprotein</keyword>
<evidence type="ECO:0000313" key="10">
    <source>
        <dbReference type="EMBL" id="QGK70342.1"/>
    </source>
</evidence>
<feature type="domain" description="Acyl-CoA oxidase/dehydrogenase middle" evidence="8">
    <location>
        <begin position="179"/>
        <end position="271"/>
    </location>
</feature>
<dbReference type="AlphaFoldDB" id="A0A5Q3Q792"/>
<name>A0A5Q3Q792_9PSEU</name>
<organism evidence="10 11">
    <name type="scientific">Allosaccharopolyspora coralli</name>
    <dbReference type="NCBI Taxonomy" id="2665642"/>
    <lineage>
        <taxon>Bacteria</taxon>
        <taxon>Bacillati</taxon>
        <taxon>Actinomycetota</taxon>
        <taxon>Actinomycetes</taxon>
        <taxon>Pseudonocardiales</taxon>
        <taxon>Pseudonocardiaceae</taxon>
        <taxon>Allosaccharopolyspora</taxon>
    </lineage>
</organism>
<dbReference type="GO" id="GO:0016627">
    <property type="term" value="F:oxidoreductase activity, acting on the CH-CH group of donors"/>
    <property type="evidence" value="ECO:0007669"/>
    <property type="project" value="InterPro"/>
</dbReference>
<dbReference type="SUPFAM" id="SSF56645">
    <property type="entry name" value="Acyl-CoA dehydrogenase NM domain-like"/>
    <property type="match status" value="1"/>
</dbReference>
<dbReference type="Gene3D" id="2.40.110.10">
    <property type="entry name" value="Butyryl-CoA Dehydrogenase, subunit A, domain 2"/>
    <property type="match status" value="1"/>
</dbReference>
<dbReference type="PANTHER" id="PTHR43292:SF3">
    <property type="entry name" value="ACYL-COA DEHYDROGENASE FADE29"/>
    <property type="match status" value="1"/>
</dbReference>
<accession>A0A5Q3Q792</accession>
<evidence type="ECO:0000313" key="11">
    <source>
        <dbReference type="Proteomes" id="UP000371041"/>
    </source>
</evidence>
<dbReference type="EMBL" id="CP045929">
    <property type="protein sequence ID" value="QGK70342.1"/>
    <property type="molecule type" value="Genomic_DNA"/>
</dbReference>
<dbReference type="Pfam" id="PF02771">
    <property type="entry name" value="Acyl-CoA_dh_N"/>
    <property type="match status" value="1"/>
</dbReference>
<feature type="domain" description="Acyl-CoA dehydrogenase/oxidase N-terminal" evidence="9">
    <location>
        <begin position="57"/>
        <end position="173"/>
    </location>
</feature>
<dbReference type="Proteomes" id="UP000371041">
    <property type="component" value="Chromosome"/>
</dbReference>
<dbReference type="InterPro" id="IPR009075">
    <property type="entry name" value="AcylCo_DH/oxidase_C"/>
</dbReference>
<dbReference type="GO" id="GO:0050660">
    <property type="term" value="F:flavin adenine dinucleotide binding"/>
    <property type="evidence" value="ECO:0007669"/>
    <property type="project" value="InterPro"/>
</dbReference>
<evidence type="ECO:0000256" key="3">
    <source>
        <dbReference type="ARBA" id="ARBA00022630"/>
    </source>
</evidence>
<dbReference type="SUPFAM" id="SSF47203">
    <property type="entry name" value="Acyl-CoA dehydrogenase C-terminal domain-like"/>
    <property type="match status" value="1"/>
</dbReference>
<dbReference type="Pfam" id="PF00441">
    <property type="entry name" value="Acyl-CoA_dh_1"/>
    <property type="match status" value="1"/>
</dbReference>
<protein>
    <submittedName>
        <fullName evidence="10">Acyl-CoA dehydrogenase</fullName>
    </submittedName>
</protein>
<reference evidence="11" key="1">
    <citation type="submission" date="2019-11" db="EMBL/GenBank/DDBJ databases">
        <title>The complete genome sequence of Saccharopolyspora sp. E2A.</title>
        <authorList>
            <person name="Zhang G."/>
        </authorList>
    </citation>
    <scope>NUCLEOTIDE SEQUENCE [LARGE SCALE GENOMIC DNA]</scope>
    <source>
        <strain evidence="11">E2A</strain>
    </source>
</reference>
<dbReference type="InterPro" id="IPR036250">
    <property type="entry name" value="AcylCo_DH-like_C"/>
</dbReference>
<dbReference type="Gene3D" id="1.10.540.10">
    <property type="entry name" value="Acyl-CoA dehydrogenase/oxidase, N-terminal domain"/>
    <property type="match status" value="1"/>
</dbReference>
<dbReference type="InterPro" id="IPR009100">
    <property type="entry name" value="AcylCoA_DH/oxidase_NM_dom_sf"/>
</dbReference>
<evidence type="ECO:0000256" key="6">
    <source>
        <dbReference type="RuleBase" id="RU362125"/>
    </source>
</evidence>
<evidence type="ECO:0000259" key="9">
    <source>
        <dbReference type="Pfam" id="PF02771"/>
    </source>
</evidence>
<evidence type="ECO:0000256" key="2">
    <source>
        <dbReference type="ARBA" id="ARBA00009347"/>
    </source>
</evidence>
<dbReference type="GO" id="GO:0005886">
    <property type="term" value="C:plasma membrane"/>
    <property type="evidence" value="ECO:0007669"/>
    <property type="project" value="TreeGrafter"/>
</dbReference>
<keyword evidence="4 6" id="KW-0274">FAD</keyword>
<dbReference type="InterPro" id="IPR037069">
    <property type="entry name" value="AcylCoA_DH/ox_N_sf"/>
</dbReference>
<dbReference type="Pfam" id="PF02770">
    <property type="entry name" value="Acyl-CoA_dh_M"/>
    <property type="match status" value="1"/>
</dbReference>
<comment type="cofactor">
    <cofactor evidence="1 6">
        <name>FAD</name>
        <dbReference type="ChEBI" id="CHEBI:57692"/>
    </cofactor>
</comment>
<dbReference type="InterPro" id="IPR013786">
    <property type="entry name" value="AcylCoA_DH/ox_N"/>
</dbReference>
<evidence type="ECO:0000256" key="1">
    <source>
        <dbReference type="ARBA" id="ARBA00001974"/>
    </source>
</evidence>
<proteinExistence type="inferred from homology"/>
<dbReference type="PANTHER" id="PTHR43292">
    <property type="entry name" value="ACYL-COA DEHYDROGENASE"/>
    <property type="match status" value="1"/>
</dbReference>